<accession>I3EIM5</accession>
<reference evidence="1" key="1">
    <citation type="submission" date="2011-01" db="EMBL/GenBank/DDBJ databases">
        <title>The Genome Sequence of Nematocida parisii strain ERTm3.</title>
        <authorList>
            <consortium name="The Broad Institute Genome Sequencing Platform"/>
            <consortium name="The Broad Institute Genome Sequencing Center for Infectious Disease"/>
            <person name="Cuomo C."/>
            <person name="Troemel E."/>
            <person name="Young S.K."/>
            <person name="Zeng Q."/>
            <person name="Gargeya S."/>
            <person name="Fitzgerald M."/>
            <person name="Haas B."/>
            <person name="Abouelleil A."/>
            <person name="Alvarado L."/>
            <person name="Arachchi H.M."/>
            <person name="Berlin A."/>
            <person name="Chapman S.B."/>
            <person name="Gearin G."/>
            <person name="Goldberg J."/>
            <person name="Griggs A."/>
            <person name="Gujja S."/>
            <person name="Hansen M."/>
            <person name="Heiman D."/>
            <person name="Howarth C."/>
            <person name="Larimer J."/>
            <person name="Lui A."/>
            <person name="MacDonald P.J.P."/>
            <person name="McCowen C."/>
            <person name="Montmayeur A."/>
            <person name="Murphy C."/>
            <person name="Neiman D."/>
            <person name="Pearson M."/>
            <person name="Priest M."/>
            <person name="Roberts A."/>
            <person name="Saif S."/>
            <person name="Shea T."/>
            <person name="Sisk P."/>
            <person name="Stolte C."/>
            <person name="Sykes S."/>
            <person name="Wortman J."/>
            <person name="Nusbaum C."/>
            <person name="Birren B."/>
        </authorList>
    </citation>
    <scope>NUCLEOTIDE SEQUENCE</scope>
    <source>
        <strain evidence="1">ERTm3</strain>
    </source>
</reference>
<proteinExistence type="predicted"/>
<dbReference type="AlphaFoldDB" id="I3EIM5"/>
<protein>
    <submittedName>
        <fullName evidence="1">Uncharacterized protein</fullName>
    </submittedName>
</protein>
<gene>
    <name evidence="1" type="ORF">NEQG_00891</name>
</gene>
<dbReference type="VEuPathDB" id="MicrosporidiaDB:NEQG_00891"/>
<keyword evidence="2" id="KW-1185">Reference proteome</keyword>
<name>I3EIM5_NEMP3</name>
<evidence type="ECO:0000313" key="1">
    <source>
        <dbReference type="EMBL" id="EIJ89072.1"/>
    </source>
</evidence>
<dbReference type="HOGENOM" id="CLU_031899_1_0_1"/>
<dbReference type="OrthoDB" id="10433407at2759"/>
<dbReference type="Proteomes" id="UP000002872">
    <property type="component" value="Unassembled WGS sequence"/>
</dbReference>
<organism evidence="1 2">
    <name type="scientific">Nematocida parisii (strain ERTm3)</name>
    <name type="common">Nematode killer fungus</name>
    <dbReference type="NCBI Taxonomy" id="935791"/>
    <lineage>
        <taxon>Eukaryota</taxon>
        <taxon>Fungi</taxon>
        <taxon>Fungi incertae sedis</taxon>
        <taxon>Microsporidia</taxon>
        <taxon>Nematocida</taxon>
    </lineage>
</organism>
<evidence type="ECO:0000313" key="2">
    <source>
        <dbReference type="Proteomes" id="UP000002872"/>
    </source>
</evidence>
<dbReference type="EMBL" id="GL870877">
    <property type="protein sequence ID" value="EIJ89072.1"/>
    <property type="molecule type" value="Genomic_DNA"/>
</dbReference>
<feature type="non-terminal residue" evidence="1">
    <location>
        <position position="249"/>
    </location>
</feature>
<sequence>MLDSIDSSEIEKTIEKALSQIKEDTIKKETCILIYKLTDICKKARMFAEMPGPLKNLAYNALSIQLFQRTACINKWNKSNIISIVNKSINHIKLVIRMIVDLAEELHDSDKKEAFYNLMGENHIVMANSYVLGSDSFNFIINKLCKEASIKQLNHNLSAEKALAMLSMQNQIKMCSRLQRALNILMQYSSTSIASDKNEISDLNATKLKISNDDIYSLQLLKQTSNLDNMSDFLGNSVYKSIYIKTKTS</sequence>
<dbReference type="InParanoid" id="I3EIM5"/>